<dbReference type="GO" id="GO:0016887">
    <property type="term" value="F:ATP hydrolysis activity"/>
    <property type="evidence" value="ECO:0007669"/>
    <property type="project" value="InterPro"/>
</dbReference>
<dbReference type="GO" id="GO:0006298">
    <property type="term" value="P:mismatch repair"/>
    <property type="evidence" value="ECO:0007669"/>
    <property type="project" value="UniProtKB-UniRule"/>
</dbReference>
<dbReference type="CDD" id="cd16926">
    <property type="entry name" value="HATPase_MutL-MLH-PMS-like"/>
    <property type="match status" value="1"/>
</dbReference>
<evidence type="ECO:0000259" key="7">
    <source>
        <dbReference type="SMART" id="SM00853"/>
    </source>
</evidence>
<reference evidence="9" key="1">
    <citation type="journal article" date="2014" name="Int. J. Syst. Evol. Microbiol.">
        <title>Complete genome sequence of Corynebacterium casei LMG S-19264T (=DSM 44701T), isolated from a smear-ripened cheese.</title>
        <authorList>
            <consortium name="US DOE Joint Genome Institute (JGI-PGF)"/>
            <person name="Walter F."/>
            <person name="Albersmeier A."/>
            <person name="Kalinowski J."/>
            <person name="Ruckert C."/>
        </authorList>
    </citation>
    <scope>NUCLEOTIDE SEQUENCE</scope>
    <source>
        <strain evidence="9">CGMCC 1.15958</strain>
    </source>
</reference>
<gene>
    <name evidence="5 9" type="primary">mutL</name>
    <name evidence="9" type="ORF">GCM10011514_47820</name>
</gene>
<dbReference type="CDD" id="cd00782">
    <property type="entry name" value="MutL_Trans"/>
    <property type="match status" value="1"/>
</dbReference>
<dbReference type="InterPro" id="IPR014721">
    <property type="entry name" value="Ribsml_uS5_D2-typ_fold_subgr"/>
</dbReference>
<sequence length="642" mass="72884">MLDIIHLLPDSIANQIAAGEVVQRPASVVKELLENSIDARANNIQLIVKDAGRTLIQVIDDGMGMSATDARMSFERHATSKIRTADDLFSILTMGFRGEALASIAAIAQVELRSRRMVDEVGTMIRIEGSELKSQESVSCPKGTNFQVKNLFFNVPARRNFLKSNPVEMKHILDEFQRVSLAHPEVAFTLYHNDVEVYNLPAGKLSRRIIDIFGKAYREQLASCEEETPFVNISGYVGKPESAKKGRGEQFFFVNKRFIKHNYLHHAVLSAFDATIPEGSSPFYVLFIEIDPSHVDINIHPTKTEIKFDDERAVYAIIRSAVRRAIGVYNLTPTIDFESDINFGNLTNTNRFTDSPNPISPSFSGLSDFENARPSSQQGTYQPQRDDAYRDSRDAAQRNFTQSNTENWRKLFDGLEGFKPNNQANLDFEPEPMTMGSKANDISDESRRIAEIQEITAIQIQNRFIVAQAKSGMMLIDQRAAYERILYEKYYNNLKNKKSFTQQLLFPKTLDLQPADYQLVMEIQDEIKALGFSFEEFGQHTIKINGVPPEVQEENEKEIFEGLVQQYKTNQTDLQLDRLENVARSFSKRSSSKYMGELSKIEINLLIHQLFETAVPSYTPNGEPIMTILSLDQLAELLNRKQ</sequence>
<accession>A0A917DXZ7</accession>
<dbReference type="InterPro" id="IPR020568">
    <property type="entry name" value="Ribosomal_Su5_D2-typ_SF"/>
</dbReference>
<dbReference type="GO" id="GO:0032300">
    <property type="term" value="C:mismatch repair complex"/>
    <property type="evidence" value="ECO:0007669"/>
    <property type="project" value="InterPro"/>
</dbReference>
<dbReference type="InterPro" id="IPR037198">
    <property type="entry name" value="MutL_C_sf"/>
</dbReference>
<dbReference type="NCBIfam" id="TIGR00585">
    <property type="entry name" value="mutl"/>
    <property type="match status" value="1"/>
</dbReference>
<dbReference type="Gene3D" id="3.30.1370.100">
    <property type="entry name" value="MutL, C-terminal domain, regulatory subdomain"/>
    <property type="match status" value="1"/>
</dbReference>
<dbReference type="InterPro" id="IPR042120">
    <property type="entry name" value="MutL_C_dimsub"/>
</dbReference>
<dbReference type="InterPro" id="IPR002099">
    <property type="entry name" value="MutL/Mlh/PMS"/>
</dbReference>
<dbReference type="InterPro" id="IPR042121">
    <property type="entry name" value="MutL_C_regsub"/>
</dbReference>
<dbReference type="FunFam" id="3.30.565.10:FF:000003">
    <property type="entry name" value="DNA mismatch repair endonuclease MutL"/>
    <property type="match status" value="1"/>
</dbReference>
<keyword evidence="3 5" id="KW-0227">DNA damage</keyword>
<dbReference type="GO" id="GO:0030983">
    <property type="term" value="F:mismatched DNA binding"/>
    <property type="evidence" value="ECO:0007669"/>
    <property type="project" value="InterPro"/>
</dbReference>
<dbReference type="SUPFAM" id="SSF54211">
    <property type="entry name" value="Ribosomal protein S5 domain 2-like"/>
    <property type="match status" value="1"/>
</dbReference>
<dbReference type="EMBL" id="BMKK01000013">
    <property type="protein sequence ID" value="GGD78246.1"/>
    <property type="molecule type" value="Genomic_DNA"/>
</dbReference>
<dbReference type="GO" id="GO:0140664">
    <property type="term" value="F:ATP-dependent DNA damage sensor activity"/>
    <property type="evidence" value="ECO:0007669"/>
    <property type="project" value="InterPro"/>
</dbReference>
<dbReference type="InterPro" id="IPR013507">
    <property type="entry name" value="DNA_mismatch_S5_2-like"/>
</dbReference>
<dbReference type="PANTHER" id="PTHR10073:SF12">
    <property type="entry name" value="DNA MISMATCH REPAIR PROTEIN MLH1"/>
    <property type="match status" value="1"/>
</dbReference>
<name>A0A917DXZ7_9BACT</name>
<evidence type="ECO:0000256" key="1">
    <source>
        <dbReference type="ARBA" id="ARBA00006082"/>
    </source>
</evidence>
<dbReference type="PANTHER" id="PTHR10073">
    <property type="entry name" value="DNA MISMATCH REPAIR PROTEIN MLH, PMS, MUTL"/>
    <property type="match status" value="1"/>
</dbReference>
<feature type="region of interest" description="Disordered" evidence="6">
    <location>
        <begin position="349"/>
        <end position="390"/>
    </location>
</feature>
<dbReference type="InterPro" id="IPR038973">
    <property type="entry name" value="MutL/Mlh/Pms-like"/>
</dbReference>
<dbReference type="Pfam" id="PF08676">
    <property type="entry name" value="MutL_C"/>
    <property type="match status" value="1"/>
</dbReference>
<dbReference type="AlphaFoldDB" id="A0A917DXZ7"/>
<organism evidence="9 10">
    <name type="scientific">Emticicia aquatilis</name>
    <dbReference type="NCBI Taxonomy" id="1537369"/>
    <lineage>
        <taxon>Bacteria</taxon>
        <taxon>Pseudomonadati</taxon>
        <taxon>Bacteroidota</taxon>
        <taxon>Cytophagia</taxon>
        <taxon>Cytophagales</taxon>
        <taxon>Leadbetterellaceae</taxon>
        <taxon>Emticicia</taxon>
    </lineage>
</organism>
<dbReference type="Gene3D" id="3.30.565.10">
    <property type="entry name" value="Histidine kinase-like ATPase, C-terminal domain"/>
    <property type="match status" value="1"/>
</dbReference>
<dbReference type="GO" id="GO:0005524">
    <property type="term" value="F:ATP binding"/>
    <property type="evidence" value="ECO:0007669"/>
    <property type="project" value="InterPro"/>
</dbReference>
<dbReference type="Pfam" id="PF01119">
    <property type="entry name" value="DNA_mis_repair"/>
    <property type="match status" value="1"/>
</dbReference>
<dbReference type="InterPro" id="IPR014762">
    <property type="entry name" value="DNA_mismatch_repair_CS"/>
</dbReference>
<comment type="similarity">
    <text evidence="1 5">Belongs to the DNA mismatch repair MutL/HexB family.</text>
</comment>
<comment type="caution">
    <text evidence="9">The sequence shown here is derived from an EMBL/GenBank/DDBJ whole genome shotgun (WGS) entry which is preliminary data.</text>
</comment>
<dbReference type="RefSeq" id="WP_188770242.1">
    <property type="nucleotide sequence ID" value="NZ_BMKK01000013.1"/>
</dbReference>
<feature type="compositionally biased region" description="Polar residues" evidence="6">
    <location>
        <begin position="349"/>
        <end position="365"/>
    </location>
</feature>
<comment type="function">
    <text evidence="5">This protein is involved in the repair of mismatches in DNA. It is required for dam-dependent methyl-directed DNA mismatch repair. May act as a 'molecular matchmaker', a protein that promotes the formation of a stable complex between two or more DNA-binding proteins in an ATP-dependent manner without itself being part of a final effector complex.</text>
</comment>
<dbReference type="PROSITE" id="PS00058">
    <property type="entry name" value="DNA_MISMATCH_REPAIR_1"/>
    <property type="match status" value="1"/>
</dbReference>
<dbReference type="HAMAP" id="MF_00149">
    <property type="entry name" value="DNA_mis_repair"/>
    <property type="match status" value="1"/>
</dbReference>
<feature type="domain" description="MutL C-terminal dimerisation" evidence="7">
    <location>
        <begin position="457"/>
        <end position="598"/>
    </location>
</feature>
<dbReference type="InterPro" id="IPR036890">
    <property type="entry name" value="HATPase_C_sf"/>
</dbReference>
<dbReference type="Pfam" id="PF13589">
    <property type="entry name" value="HATPase_c_3"/>
    <property type="match status" value="1"/>
</dbReference>
<dbReference type="InterPro" id="IPR020667">
    <property type="entry name" value="DNA_mismatch_repair_MutL"/>
</dbReference>
<dbReference type="Gene3D" id="3.30.1540.20">
    <property type="entry name" value="MutL, C-terminal domain, dimerisation subdomain"/>
    <property type="match status" value="1"/>
</dbReference>
<keyword evidence="4 5" id="KW-0234">DNA repair</keyword>
<dbReference type="Gene3D" id="3.30.230.10">
    <property type="match status" value="1"/>
</dbReference>
<feature type="compositionally biased region" description="Polar residues" evidence="6">
    <location>
        <begin position="373"/>
        <end position="383"/>
    </location>
</feature>
<protein>
    <recommendedName>
        <fullName evidence="2 5">DNA mismatch repair protein MutL</fullName>
    </recommendedName>
</protein>
<evidence type="ECO:0000256" key="6">
    <source>
        <dbReference type="SAM" id="MobiDB-lite"/>
    </source>
</evidence>
<dbReference type="InterPro" id="IPR014790">
    <property type="entry name" value="MutL_C"/>
</dbReference>
<feature type="domain" description="DNA mismatch repair protein S5" evidence="8">
    <location>
        <begin position="209"/>
        <end position="327"/>
    </location>
</feature>
<dbReference type="SUPFAM" id="SSF55874">
    <property type="entry name" value="ATPase domain of HSP90 chaperone/DNA topoisomerase II/histidine kinase"/>
    <property type="match status" value="1"/>
</dbReference>
<reference evidence="9" key="2">
    <citation type="submission" date="2020-09" db="EMBL/GenBank/DDBJ databases">
        <authorList>
            <person name="Sun Q."/>
            <person name="Zhou Y."/>
        </authorList>
    </citation>
    <scope>NUCLEOTIDE SEQUENCE</scope>
    <source>
        <strain evidence="9">CGMCC 1.15958</strain>
    </source>
</reference>
<proteinExistence type="inferred from homology"/>
<evidence type="ECO:0000313" key="10">
    <source>
        <dbReference type="Proteomes" id="UP000609064"/>
    </source>
</evidence>
<keyword evidence="10" id="KW-1185">Reference proteome</keyword>
<evidence type="ECO:0000259" key="8">
    <source>
        <dbReference type="SMART" id="SM01340"/>
    </source>
</evidence>
<evidence type="ECO:0000256" key="5">
    <source>
        <dbReference type="HAMAP-Rule" id="MF_00149"/>
    </source>
</evidence>
<dbReference type="SUPFAM" id="SSF118116">
    <property type="entry name" value="DNA mismatch repair protein MutL"/>
    <property type="match status" value="1"/>
</dbReference>
<evidence type="ECO:0000256" key="3">
    <source>
        <dbReference type="ARBA" id="ARBA00022763"/>
    </source>
</evidence>
<evidence type="ECO:0000313" key="9">
    <source>
        <dbReference type="EMBL" id="GGD78246.1"/>
    </source>
</evidence>
<dbReference type="Proteomes" id="UP000609064">
    <property type="component" value="Unassembled WGS sequence"/>
</dbReference>
<evidence type="ECO:0000256" key="4">
    <source>
        <dbReference type="ARBA" id="ARBA00023204"/>
    </source>
</evidence>
<dbReference type="SMART" id="SM01340">
    <property type="entry name" value="DNA_mis_repair"/>
    <property type="match status" value="1"/>
</dbReference>
<dbReference type="SMART" id="SM00853">
    <property type="entry name" value="MutL_C"/>
    <property type="match status" value="1"/>
</dbReference>
<evidence type="ECO:0000256" key="2">
    <source>
        <dbReference type="ARBA" id="ARBA00021975"/>
    </source>
</evidence>